<dbReference type="OrthoDB" id="9795622at2"/>
<dbReference type="InterPro" id="IPR017946">
    <property type="entry name" value="PLC-like_Pdiesterase_TIM-brl"/>
</dbReference>
<dbReference type="GO" id="GO:0008081">
    <property type="term" value="F:phosphoric diester hydrolase activity"/>
    <property type="evidence" value="ECO:0007669"/>
    <property type="project" value="InterPro"/>
</dbReference>
<evidence type="ECO:0000256" key="1">
    <source>
        <dbReference type="SAM" id="SignalP"/>
    </source>
</evidence>
<accession>A0A1I7EKV2</accession>
<dbReference type="RefSeq" id="WP_093643528.1">
    <property type="nucleotide sequence ID" value="NZ_FPBH01000027.1"/>
</dbReference>
<dbReference type="EMBL" id="FPBH01000027">
    <property type="protein sequence ID" value="SFU24547.1"/>
    <property type="molecule type" value="Genomic_DNA"/>
</dbReference>
<feature type="signal peptide" evidence="1">
    <location>
        <begin position="1"/>
        <end position="20"/>
    </location>
</feature>
<dbReference type="AlphaFoldDB" id="A0A1I7EKV2"/>
<name>A0A1I7EKV2_9BURK</name>
<evidence type="ECO:0000259" key="2">
    <source>
        <dbReference type="PROSITE" id="PS51704"/>
    </source>
</evidence>
<organism evidence="3 4">
    <name type="scientific">Paraburkholderia aspalathi</name>
    <dbReference type="NCBI Taxonomy" id="1324617"/>
    <lineage>
        <taxon>Bacteria</taxon>
        <taxon>Pseudomonadati</taxon>
        <taxon>Pseudomonadota</taxon>
        <taxon>Betaproteobacteria</taxon>
        <taxon>Burkholderiales</taxon>
        <taxon>Burkholderiaceae</taxon>
        <taxon>Paraburkholderia</taxon>
    </lineage>
</organism>
<dbReference type="SUPFAM" id="SSF51695">
    <property type="entry name" value="PLC-like phosphodiesterases"/>
    <property type="match status" value="1"/>
</dbReference>
<dbReference type="Pfam" id="PF03009">
    <property type="entry name" value="GDPD"/>
    <property type="match status" value="1"/>
</dbReference>
<evidence type="ECO:0000313" key="3">
    <source>
        <dbReference type="EMBL" id="SFU24547.1"/>
    </source>
</evidence>
<gene>
    <name evidence="3" type="ORF">SAMN05192563_1027140</name>
</gene>
<sequence length="326" mass="35017">MQSSVRLAVFGSMASLILLAGCALTPTTTNDGQSTVTSLPKVIAHRGGTGDAPENTLEAIRLSIAHHADAMWLTVQLSKDGVPMLYRPADLSALTDTKGPVSAFTAAELARVNAGWSFRRGATYPYRDHPLGIPTLREALRTIPPAMPIILDMKALPAAPQAQAVAQVLTEESAWSRVTIYSTEADYQQSFAAYSQARLFESRDTTRARLVRVLLNQGCVDAPAEHTAAAFELHRQMTVVEKFSLGEGRSEVQASLWTPATVACFRRKPDVRIVAIAVNDADDYRAAACLGIDAVLVDSPLQMAAVKANMATPLRCEARKGAQSGQ</sequence>
<protein>
    <submittedName>
        <fullName evidence="3">Glycerophosphoryl diester phosphodiesterase</fullName>
    </submittedName>
</protein>
<dbReference type="PANTHER" id="PTHR46211:SF10">
    <property type="entry name" value="EXPORTED PROTEIN"/>
    <property type="match status" value="1"/>
</dbReference>
<feature type="chain" id="PRO_5011465358" evidence="1">
    <location>
        <begin position="21"/>
        <end position="326"/>
    </location>
</feature>
<feature type="domain" description="GP-PDE" evidence="2">
    <location>
        <begin position="40"/>
        <end position="307"/>
    </location>
</feature>
<dbReference type="PROSITE" id="PS51257">
    <property type="entry name" value="PROKAR_LIPOPROTEIN"/>
    <property type="match status" value="1"/>
</dbReference>
<dbReference type="Gene3D" id="3.20.20.190">
    <property type="entry name" value="Phosphatidylinositol (PI) phosphodiesterase"/>
    <property type="match status" value="1"/>
</dbReference>
<proteinExistence type="predicted"/>
<dbReference type="PANTHER" id="PTHR46211">
    <property type="entry name" value="GLYCEROPHOSPHORYL DIESTER PHOSPHODIESTERASE"/>
    <property type="match status" value="1"/>
</dbReference>
<evidence type="ECO:0000313" key="4">
    <source>
        <dbReference type="Proteomes" id="UP000198844"/>
    </source>
</evidence>
<reference evidence="3 4" key="1">
    <citation type="submission" date="2016-10" db="EMBL/GenBank/DDBJ databases">
        <authorList>
            <person name="de Groot N.N."/>
        </authorList>
    </citation>
    <scope>NUCLEOTIDE SEQUENCE [LARGE SCALE GENOMIC DNA]</scope>
    <source>
        <strain evidence="3 4">LMG 27731</strain>
    </source>
</reference>
<dbReference type="InterPro" id="IPR030395">
    <property type="entry name" value="GP_PDE_dom"/>
</dbReference>
<keyword evidence="1" id="KW-0732">Signal</keyword>
<dbReference type="GO" id="GO:0006629">
    <property type="term" value="P:lipid metabolic process"/>
    <property type="evidence" value="ECO:0007669"/>
    <property type="project" value="InterPro"/>
</dbReference>
<dbReference type="PROSITE" id="PS51704">
    <property type="entry name" value="GP_PDE"/>
    <property type="match status" value="1"/>
</dbReference>
<dbReference type="Proteomes" id="UP000198844">
    <property type="component" value="Unassembled WGS sequence"/>
</dbReference>